<dbReference type="Gene3D" id="1.10.10.10">
    <property type="entry name" value="Winged helix-like DNA-binding domain superfamily/Winged helix DNA-binding domain"/>
    <property type="match status" value="1"/>
</dbReference>
<feature type="signal peptide" evidence="10">
    <location>
        <begin position="1"/>
        <end position="23"/>
    </location>
</feature>
<evidence type="ECO:0000256" key="4">
    <source>
        <dbReference type="ARBA" id="ARBA00022825"/>
    </source>
</evidence>
<dbReference type="InterPro" id="IPR023828">
    <property type="entry name" value="Peptidase_S8_Ser-AS"/>
</dbReference>
<dbReference type="VEuPathDB" id="FungiDB:H257_09168"/>
<dbReference type="PROSITE" id="PS00136">
    <property type="entry name" value="SUBTILASE_ASP"/>
    <property type="match status" value="1"/>
</dbReference>
<dbReference type="PANTHER" id="PTHR43399:SF4">
    <property type="entry name" value="CELL WALL-ASSOCIATED PROTEASE"/>
    <property type="match status" value="1"/>
</dbReference>
<dbReference type="GO" id="GO:0004252">
    <property type="term" value="F:serine-type endopeptidase activity"/>
    <property type="evidence" value="ECO:0007669"/>
    <property type="project" value="UniProtKB-UniRule"/>
</dbReference>
<feature type="domain" description="Sleeping Beauty transposase HTH" evidence="12">
    <location>
        <begin position="488"/>
        <end position="530"/>
    </location>
</feature>
<keyword evidence="3 8" id="KW-0378">Hydrolase</keyword>
<dbReference type="VEuPathDB" id="FungiDB:H257_12361"/>
<dbReference type="Pfam" id="PF25787">
    <property type="entry name" value="HTH_SB"/>
    <property type="match status" value="1"/>
</dbReference>
<comment type="similarity">
    <text evidence="1 8 9">Belongs to the peptidase S8 family.</text>
</comment>
<keyword evidence="5" id="KW-0238">DNA-binding</keyword>
<dbReference type="PROSITE" id="PS51257">
    <property type="entry name" value="PROKAR_LIPOPROTEIN"/>
    <property type="match status" value="1"/>
</dbReference>
<dbReference type="Pfam" id="PF00082">
    <property type="entry name" value="Peptidase_S8"/>
    <property type="match status" value="1"/>
</dbReference>
<feature type="active site" description="Charge relay system" evidence="8">
    <location>
        <position position="424"/>
    </location>
</feature>
<dbReference type="InterPro" id="IPR010998">
    <property type="entry name" value="Integrase_recombinase_N"/>
</dbReference>
<dbReference type="Proteomes" id="UP000265716">
    <property type="component" value="Unassembled WGS sequence"/>
</dbReference>
<dbReference type="PANTHER" id="PTHR43399">
    <property type="entry name" value="SUBTILISIN-RELATED"/>
    <property type="match status" value="1"/>
</dbReference>
<keyword evidence="2 8" id="KW-0645">Protease</keyword>
<dbReference type="VEuPathDB" id="FungiDB:H257_18102"/>
<dbReference type="Gene3D" id="3.40.50.200">
    <property type="entry name" value="Peptidase S8/S53 domain"/>
    <property type="match status" value="1"/>
</dbReference>
<comment type="catalytic activity">
    <reaction evidence="6">
        <text>Hydrolysis of proteins with broad specificity for peptide bonds, and a preference for a large uncharged residue in P1. Hydrolyzes peptide amides.</text>
        <dbReference type="EC" id="3.4.21.62"/>
    </reaction>
</comment>
<evidence type="ECO:0000256" key="1">
    <source>
        <dbReference type="ARBA" id="ARBA00011073"/>
    </source>
</evidence>
<proteinExistence type="inferred from homology"/>
<evidence type="ECO:0000256" key="3">
    <source>
        <dbReference type="ARBA" id="ARBA00022801"/>
    </source>
</evidence>
<accession>A0A397D0F2</accession>
<evidence type="ECO:0000313" key="13">
    <source>
        <dbReference type="EMBL" id="RHY56449.1"/>
    </source>
</evidence>
<dbReference type="InterPro" id="IPR023827">
    <property type="entry name" value="Peptidase_S8_Asp-AS"/>
</dbReference>
<gene>
    <name evidence="13" type="ORF">DYB38_001948</name>
</gene>
<feature type="domain" description="Peptidase S8/S53" evidence="11">
    <location>
        <begin position="210"/>
        <end position="455"/>
    </location>
</feature>
<evidence type="ECO:0000256" key="8">
    <source>
        <dbReference type="PROSITE-ProRule" id="PRU01240"/>
    </source>
</evidence>
<feature type="chain" id="PRO_5017269404" description="subtilisin" evidence="10">
    <location>
        <begin position="24"/>
        <end position="869"/>
    </location>
</feature>
<evidence type="ECO:0000259" key="11">
    <source>
        <dbReference type="Pfam" id="PF00082"/>
    </source>
</evidence>
<evidence type="ECO:0000256" key="9">
    <source>
        <dbReference type="RuleBase" id="RU003355"/>
    </source>
</evidence>
<evidence type="ECO:0000313" key="14">
    <source>
        <dbReference type="Proteomes" id="UP000265716"/>
    </source>
</evidence>
<dbReference type="PROSITE" id="PS00138">
    <property type="entry name" value="SUBTILASE_SER"/>
    <property type="match status" value="1"/>
</dbReference>
<dbReference type="SUPFAM" id="SSF52743">
    <property type="entry name" value="Subtilisin-like"/>
    <property type="match status" value="1"/>
</dbReference>
<dbReference type="PROSITE" id="PS51892">
    <property type="entry name" value="SUBTILASE"/>
    <property type="match status" value="1"/>
</dbReference>
<feature type="active site" description="Charge relay system" evidence="8">
    <location>
        <position position="219"/>
    </location>
</feature>
<dbReference type="EC" id="3.4.21.62" evidence="7"/>
<evidence type="ECO:0000256" key="5">
    <source>
        <dbReference type="ARBA" id="ARBA00023125"/>
    </source>
</evidence>
<dbReference type="InterPro" id="IPR036852">
    <property type="entry name" value="Peptidase_S8/S53_dom_sf"/>
</dbReference>
<dbReference type="InterPro" id="IPR036388">
    <property type="entry name" value="WH-like_DNA-bd_sf"/>
</dbReference>
<evidence type="ECO:0000256" key="6">
    <source>
        <dbReference type="ARBA" id="ARBA00023529"/>
    </source>
</evidence>
<dbReference type="InterPro" id="IPR015500">
    <property type="entry name" value="Peptidase_S8_subtilisin-rel"/>
</dbReference>
<evidence type="ECO:0000256" key="7">
    <source>
        <dbReference type="ARBA" id="ARBA00023619"/>
    </source>
</evidence>
<comment type="caution">
    <text evidence="13">The sequence shown here is derived from an EMBL/GenBank/DDBJ whole genome shotgun (WGS) entry which is preliminary data.</text>
</comment>
<keyword evidence="10" id="KW-0732">Signal</keyword>
<dbReference type="SUPFAM" id="SSF56349">
    <property type="entry name" value="DNA breaking-rejoining enzymes"/>
    <property type="match status" value="1"/>
</dbReference>
<organism evidence="13 14">
    <name type="scientific">Aphanomyces astaci</name>
    <name type="common">Crayfish plague agent</name>
    <dbReference type="NCBI Taxonomy" id="112090"/>
    <lineage>
        <taxon>Eukaryota</taxon>
        <taxon>Sar</taxon>
        <taxon>Stramenopiles</taxon>
        <taxon>Oomycota</taxon>
        <taxon>Saprolegniomycetes</taxon>
        <taxon>Saprolegniales</taxon>
        <taxon>Verrucalvaceae</taxon>
        <taxon>Aphanomyces</taxon>
    </lineage>
</organism>
<dbReference type="EMBL" id="QUTC01005687">
    <property type="protein sequence ID" value="RHY56449.1"/>
    <property type="molecule type" value="Genomic_DNA"/>
</dbReference>
<dbReference type="GO" id="GO:0003677">
    <property type="term" value="F:DNA binding"/>
    <property type="evidence" value="ECO:0007669"/>
    <property type="project" value="UniProtKB-KW"/>
</dbReference>
<evidence type="ECO:0000259" key="12">
    <source>
        <dbReference type="Pfam" id="PF25787"/>
    </source>
</evidence>
<dbReference type="InterPro" id="IPR000209">
    <property type="entry name" value="Peptidase_S8/S53_dom"/>
</dbReference>
<dbReference type="InterPro" id="IPR011010">
    <property type="entry name" value="DNA_brk_join_enz"/>
</dbReference>
<sequence>MQPSTSRLCIMATVLAVVMATTATACCGGSHDVIAPDVWADLHTSPNATVNVLVSFVGGTTKALADAIAVDLHDLHLASSNSRVRQHLVKSTAKSQAIVQSLLRGDSAHPRRRLSVNDEAAFSSPEICPGLDDLRVREIYLTNQLHVRRLTLCMAEQLALRSEVASIRYGATLVLDTTTPPSSHVTDVSTTPWNVRAVDATPLWTVNITGQGIVVGVIDSGVRSTHDSLRSNFRQNYGWFDAVELAPYPVDAYGHGSHVVGIALSVAPSAQWIACRACSSGGGCHESDLLLCMQFMLCPTDSKGEHADCSKAPRVVNNSWGSGVANWPNYKAAVQAWREAGIVPVFSGGNAGASGCMSVKSPADYDNVIAVGSVDATNALSAFSSRGPTVTSGTTKPDVVAPGVAIRSASSQADNQTVEMSGTSMAAPHVTGAIALLLSGNPALSYDQLYKALTQGTSLFLLTSHEHTKTLKAPSMQANPTETPPGSEISQAIRNLVISHHQDGKGYKTIGSLLRLPKGTVQTIVRKFKNGVSAPKPRSGRPRVTTESEDRLITREIKKNRRLSAETLQESLAQTIQASFRGASTRRTYATYQKQLEAFCATHKQGTDPVTASTEDCTDFFHHLYSLGRKARTIDSAKTALVAYFKDNNVEPNPAQASESKQYVVGLQKYNRQNNVDDETKAHPLTIHELSTLMNVFASLNPFLGALYRFMLSCCYLGCFRMGEMLALKWNDVALGSGAFSADSIAASVVKLLRDGNALAKIPQVAITRQTTIQEFAVPRAIPTARSGKEAWDQWFSADPKVGLYCALKDYTKEMIKVDRRKYSERLTLAVAFSKYQNFSQFETEYAGHASTYSGLLQEVRKRKRENTI</sequence>
<dbReference type="GO" id="GO:0006508">
    <property type="term" value="P:proteolysis"/>
    <property type="evidence" value="ECO:0007669"/>
    <property type="project" value="UniProtKB-KW"/>
</dbReference>
<dbReference type="PROSITE" id="PS50096">
    <property type="entry name" value="IQ"/>
    <property type="match status" value="1"/>
</dbReference>
<dbReference type="InterPro" id="IPR051048">
    <property type="entry name" value="Peptidase_S8/S53_subtilisin"/>
</dbReference>
<feature type="active site" description="Charge relay system" evidence="8">
    <location>
        <position position="255"/>
    </location>
</feature>
<evidence type="ECO:0000256" key="2">
    <source>
        <dbReference type="ARBA" id="ARBA00022670"/>
    </source>
</evidence>
<dbReference type="InterPro" id="IPR009057">
    <property type="entry name" value="Homeodomain-like_sf"/>
</dbReference>
<protein>
    <recommendedName>
        <fullName evidence="7">subtilisin</fullName>
        <ecNumber evidence="7">3.4.21.62</ecNumber>
    </recommendedName>
</protein>
<dbReference type="InterPro" id="IPR057667">
    <property type="entry name" value="HTH_SB"/>
</dbReference>
<dbReference type="PRINTS" id="PR00723">
    <property type="entry name" value="SUBTILISIN"/>
</dbReference>
<keyword evidence="4 8" id="KW-0720">Serine protease</keyword>
<dbReference type="SUPFAM" id="SSF46689">
    <property type="entry name" value="Homeodomain-like"/>
    <property type="match status" value="1"/>
</dbReference>
<dbReference type="Gene3D" id="1.10.150.130">
    <property type="match status" value="1"/>
</dbReference>
<name>A0A397D0F2_APHAT</name>
<evidence type="ECO:0000256" key="10">
    <source>
        <dbReference type="SAM" id="SignalP"/>
    </source>
</evidence>
<dbReference type="AlphaFoldDB" id="A0A397D0F2"/>
<reference evidence="13 14" key="1">
    <citation type="submission" date="2018-08" db="EMBL/GenBank/DDBJ databases">
        <title>Aphanomyces genome sequencing and annotation.</title>
        <authorList>
            <person name="Minardi D."/>
            <person name="Oidtmann B."/>
            <person name="Van Der Giezen M."/>
            <person name="Studholme D.J."/>
        </authorList>
    </citation>
    <scope>NUCLEOTIDE SEQUENCE [LARGE SCALE GENOMIC DNA]</scope>
    <source>
        <strain evidence="13 14">SA</strain>
    </source>
</reference>